<feature type="transmembrane region" description="Helical" evidence="1">
    <location>
        <begin position="90"/>
        <end position="113"/>
    </location>
</feature>
<proteinExistence type="predicted"/>
<keyword evidence="1" id="KW-0472">Membrane</keyword>
<dbReference type="AlphaFoldDB" id="A0A1F7UTE9"/>
<feature type="transmembrane region" description="Helical" evidence="1">
    <location>
        <begin position="34"/>
        <end position="56"/>
    </location>
</feature>
<keyword evidence="1" id="KW-1133">Transmembrane helix</keyword>
<gene>
    <name evidence="3" type="ORF">A3B21_04135</name>
</gene>
<accession>A0A1F7UTE9</accession>
<protein>
    <recommendedName>
        <fullName evidence="2">DUF1616 domain-containing protein</fullName>
    </recommendedName>
</protein>
<feature type="transmembrane region" description="Helical" evidence="1">
    <location>
        <begin position="12"/>
        <end position="28"/>
    </location>
</feature>
<comment type="caution">
    <text evidence="3">The sequence shown here is derived from an EMBL/GenBank/DDBJ whole genome shotgun (WGS) entry which is preliminary data.</text>
</comment>
<dbReference type="Proteomes" id="UP000176897">
    <property type="component" value="Unassembled WGS sequence"/>
</dbReference>
<evidence type="ECO:0000313" key="4">
    <source>
        <dbReference type="Proteomes" id="UP000176897"/>
    </source>
</evidence>
<dbReference type="InterPro" id="IPR011674">
    <property type="entry name" value="DUF1616"/>
</dbReference>
<evidence type="ECO:0000256" key="1">
    <source>
        <dbReference type="SAM" id="Phobius"/>
    </source>
</evidence>
<evidence type="ECO:0000259" key="2">
    <source>
        <dbReference type="Pfam" id="PF07760"/>
    </source>
</evidence>
<reference evidence="3 4" key="1">
    <citation type="journal article" date="2016" name="Nat. Commun.">
        <title>Thousands of microbial genomes shed light on interconnected biogeochemical processes in an aquifer system.</title>
        <authorList>
            <person name="Anantharaman K."/>
            <person name="Brown C.T."/>
            <person name="Hug L.A."/>
            <person name="Sharon I."/>
            <person name="Castelle C.J."/>
            <person name="Probst A.J."/>
            <person name="Thomas B.C."/>
            <person name="Singh A."/>
            <person name="Wilkins M.J."/>
            <person name="Karaoz U."/>
            <person name="Brodie E.L."/>
            <person name="Williams K.H."/>
            <person name="Hubbard S.S."/>
            <person name="Banfield J.F."/>
        </authorList>
    </citation>
    <scope>NUCLEOTIDE SEQUENCE [LARGE SCALE GENOMIC DNA]</scope>
</reference>
<evidence type="ECO:0000313" key="3">
    <source>
        <dbReference type="EMBL" id="OGL81580.1"/>
    </source>
</evidence>
<dbReference type="Pfam" id="PF07760">
    <property type="entry name" value="DUF1616"/>
    <property type="match status" value="1"/>
</dbReference>
<dbReference type="EMBL" id="MGEJ01000004">
    <property type="protein sequence ID" value="OGL81580.1"/>
    <property type="molecule type" value="Genomic_DNA"/>
</dbReference>
<feature type="transmembrane region" description="Helical" evidence="1">
    <location>
        <begin position="63"/>
        <end position="84"/>
    </location>
</feature>
<keyword evidence="1" id="KW-0812">Transmembrane</keyword>
<sequence length="139" mass="16018">MNPSYIKKTSAVWALILIGLFLLFKNWLPFREAILLAMGLPFLYFLPGFLIIKVFFRAGLDQIEAIFLAMLFSLMLLHMGIYTVEENTRMMTIADIALTVAVINILCALIYLAHRKQLSPARLLSRLRSKLHKRDHKQP</sequence>
<feature type="domain" description="DUF1616" evidence="2">
    <location>
        <begin position="19"/>
        <end position="123"/>
    </location>
</feature>
<name>A0A1F7UTE9_9BACT</name>
<organism evidence="3 4">
    <name type="scientific">Candidatus Uhrbacteria bacterium RIFCSPLOWO2_01_FULL_47_24</name>
    <dbReference type="NCBI Taxonomy" id="1802401"/>
    <lineage>
        <taxon>Bacteria</taxon>
        <taxon>Candidatus Uhriibacteriota</taxon>
    </lineage>
</organism>
<dbReference type="STRING" id="1802401.A3B21_04135"/>